<feature type="compositionally biased region" description="Polar residues" evidence="1">
    <location>
        <begin position="190"/>
        <end position="203"/>
    </location>
</feature>
<protein>
    <submittedName>
        <fullName evidence="2">Uncharacterized protein</fullName>
    </submittedName>
</protein>
<evidence type="ECO:0000313" key="2">
    <source>
        <dbReference type="EMBL" id="MBW0501846.1"/>
    </source>
</evidence>
<gene>
    <name evidence="2" type="ORF">O181_041561</name>
</gene>
<feature type="region of interest" description="Disordered" evidence="1">
    <location>
        <begin position="1"/>
        <end position="20"/>
    </location>
</feature>
<organism evidence="2 3">
    <name type="scientific">Austropuccinia psidii MF-1</name>
    <dbReference type="NCBI Taxonomy" id="1389203"/>
    <lineage>
        <taxon>Eukaryota</taxon>
        <taxon>Fungi</taxon>
        <taxon>Dikarya</taxon>
        <taxon>Basidiomycota</taxon>
        <taxon>Pucciniomycotina</taxon>
        <taxon>Pucciniomycetes</taxon>
        <taxon>Pucciniales</taxon>
        <taxon>Sphaerophragmiaceae</taxon>
        <taxon>Austropuccinia</taxon>
    </lineage>
</organism>
<evidence type="ECO:0000313" key="3">
    <source>
        <dbReference type="Proteomes" id="UP000765509"/>
    </source>
</evidence>
<name>A0A9Q3DJX9_9BASI</name>
<keyword evidence="3" id="KW-1185">Reference proteome</keyword>
<dbReference type="AlphaFoldDB" id="A0A9Q3DJX9"/>
<feature type="compositionally biased region" description="Low complexity" evidence="1">
    <location>
        <begin position="171"/>
        <end position="183"/>
    </location>
</feature>
<feature type="compositionally biased region" description="Polar residues" evidence="1">
    <location>
        <begin position="235"/>
        <end position="255"/>
    </location>
</feature>
<reference evidence="2" key="1">
    <citation type="submission" date="2021-03" db="EMBL/GenBank/DDBJ databases">
        <title>Draft genome sequence of rust myrtle Austropuccinia psidii MF-1, a brazilian biotype.</title>
        <authorList>
            <person name="Quecine M.C."/>
            <person name="Pachon D.M.R."/>
            <person name="Bonatelli M.L."/>
            <person name="Correr F.H."/>
            <person name="Franceschini L.M."/>
            <person name="Leite T.F."/>
            <person name="Margarido G.R.A."/>
            <person name="Almeida C.A."/>
            <person name="Ferrarezi J.A."/>
            <person name="Labate C.A."/>
        </authorList>
    </citation>
    <scope>NUCLEOTIDE SEQUENCE</scope>
    <source>
        <strain evidence="2">MF-1</strain>
    </source>
</reference>
<comment type="caution">
    <text evidence="2">The sequence shown here is derived from an EMBL/GenBank/DDBJ whole genome shotgun (WGS) entry which is preliminary data.</text>
</comment>
<sequence>MSSKLTELTESSPSAPSPSVLHSSGILSRFSSPSMASSGHFDPTQAYYGYKAVEVLHPACTEFLAKGKDCFEHYNPRSSKCHYCFIGKKPCRCTGKQASNVRRKRDVARWTNVRGPITVGGKPIYSSSEVPISSTNTEGIVKRIRRIANSPPDLDAEGSDELDGEEVGLFPNSSGHSSNTSPSQPLGKRFQSQVIPSTPRTFQPTLSTIPTSIPPASPNSSHTRPALNLAVRPSPIQQPRNSPIVTSQQLQPVDSTSRRREELLPLPFPATQVF</sequence>
<evidence type="ECO:0000256" key="1">
    <source>
        <dbReference type="SAM" id="MobiDB-lite"/>
    </source>
</evidence>
<proteinExistence type="predicted"/>
<feature type="compositionally biased region" description="Acidic residues" evidence="1">
    <location>
        <begin position="154"/>
        <end position="166"/>
    </location>
</feature>
<feature type="compositionally biased region" description="Polar residues" evidence="1">
    <location>
        <begin position="1"/>
        <end position="14"/>
    </location>
</feature>
<dbReference type="EMBL" id="AVOT02016523">
    <property type="protein sequence ID" value="MBW0501846.1"/>
    <property type="molecule type" value="Genomic_DNA"/>
</dbReference>
<feature type="region of interest" description="Disordered" evidence="1">
    <location>
        <begin position="150"/>
        <end position="258"/>
    </location>
</feature>
<dbReference type="Proteomes" id="UP000765509">
    <property type="component" value="Unassembled WGS sequence"/>
</dbReference>
<accession>A0A9Q3DJX9</accession>